<proteinExistence type="predicted"/>
<comment type="caution">
    <text evidence="2">The sequence shown here is derived from an EMBL/GenBank/DDBJ whole genome shotgun (WGS) entry which is preliminary data.</text>
</comment>
<evidence type="ECO:0000256" key="1">
    <source>
        <dbReference type="SAM" id="Phobius"/>
    </source>
</evidence>
<name>A0A9X1I841_9FLAO</name>
<gene>
    <name evidence="2" type="ORF">LG651_12180</name>
</gene>
<protein>
    <submittedName>
        <fullName evidence="2">Uncharacterized protein</fullName>
    </submittedName>
</protein>
<keyword evidence="1" id="KW-0812">Transmembrane</keyword>
<dbReference type="RefSeq" id="WP_226696400.1">
    <property type="nucleotide sequence ID" value="NZ_JAJAPX010000005.1"/>
</dbReference>
<dbReference type="EMBL" id="JAJAPX010000005">
    <property type="protein sequence ID" value="MCB4809007.1"/>
    <property type="molecule type" value="Genomic_DNA"/>
</dbReference>
<keyword evidence="1" id="KW-0472">Membrane</keyword>
<keyword evidence="3" id="KW-1185">Reference proteome</keyword>
<keyword evidence="1" id="KW-1133">Transmembrane helix</keyword>
<dbReference type="AlphaFoldDB" id="A0A9X1I841"/>
<organism evidence="2 3">
    <name type="scientific">Neotamlana sargassicola</name>
    <dbReference type="NCBI Taxonomy" id="2883125"/>
    <lineage>
        <taxon>Bacteria</taxon>
        <taxon>Pseudomonadati</taxon>
        <taxon>Bacteroidota</taxon>
        <taxon>Flavobacteriia</taxon>
        <taxon>Flavobacteriales</taxon>
        <taxon>Flavobacteriaceae</taxon>
        <taxon>Neotamlana</taxon>
    </lineage>
</organism>
<evidence type="ECO:0000313" key="2">
    <source>
        <dbReference type="EMBL" id="MCB4809007.1"/>
    </source>
</evidence>
<reference evidence="2" key="1">
    <citation type="submission" date="2021-10" db="EMBL/GenBank/DDBJ databases">
        <title>Tamlana sargassums sp. nov., and Tamlana laminarinivorans sp. nov., two new bacteria isolated from the brown alga.</title>
        <authorList>
            <person name="Li J."/>
        </authorList>
    </citation>
    <scope>NUCLEOTIDE SEQUENCE</scope>
    <source>
        <strain evidence="2">62-3</strain>
    </source>
</reference>
<sequence>MKLLRKFRRNLINLGKFKSYLIYALGEIVLIVIGVTIAWKINDLNDIRKSQILTHKIEVNLNEELSANLRLLKRKIAIDSEMVAYLENTLKYVGKNESELSQGAKDTITNIAHVEVQLLESTLNSVLTTSKLEQISNVKLKDLLSLYYHKIEKFKNQEKVIEAIISEKLKPILEEYVSLSEILPENEKYKHIKTYGNPSNYSGLLSSKKYQNSVIDRLLETQIQLENSKTLLSKTKTIIVELEAEMK</sequence>
<accession>A0A9X1I841</accession>
<dbReference type="Proteomes" id="UP001139286">
    <property type="component" value="Unassembled WGS sequence"/>
</dbReference>
<evidence type="ECO:0000313" key="3">
    <source>
        <dbReference type="Proteomes" id="UP001139286"/>
    </source>
</evidence>
<feature type="transmembrane region" description="Helical" evidence="1">
    <location>
        <begin position="20"/>
        <end position="39"/>
    </location>
</feature>